<dbReference type="STRING" id="483547.GSUB_13415"/>
<name>A0A0B5FJ26_9BACT</name>
<accession>A0A0B5FJ26</accession>
<evidence type="ECO:0000313" key="2">
    <source>
        <dbReference type="Proteomes" id="UP000035036"/>
    </source>
</evidence>
<dbReference type="EMBL" id="CP010311">
    <property type="protein sequence ID" value="AJF07358.1"/>
    <property type="molecule type" value="Genomic_DNA"/>
</dbReference>
<evidence type="ECO:0000313" key="1">
    <source>
        <dbReference type="EMBL" id="AJF07358.1"/>
    </source>
</evidence>
<dbReference type="PANTHER" id="PTHR24104">
    <property type="entry name" value="E3 UBIQUITIN-PROTEIN LIGASE NHLRC1-RELATED"/>
    <property type="match status" value="1"/>
</dbReference>
<dbReference type="AlphaFoldDB" id="A0A0B5FJ26"/>
<reference evidence="1 2" key="1">
    <citation type="journal article" date="2015" name="Genome Announc.">
        <title>Genomes of Geoalkalibacter ferrihydriticus Z-0531T and Geoalkalibacter subterraneus Red1T, Two Haloalkaliphilic Metal-Reducing Deltaproteobacteria.</title>
        <authorList>
            <person name="Badalamenti J.P."/>
            <person name="Krajmalnik-Brown R."/>
            <person name="Torres C.I."/>
            <person name="Bond D.R."/>
        </authorList>
    </citation>
    <scope>NUCLEOTIDE SEQUENCE [LARGE SCALE GENOMIC DNA]</scope>
    <source>
        <strain evidence="1 2">Red1</strain>
    </source>
</reference>
<dbReference type="GO" id="GO:0008270">
    <property type="term" value="F:zinc ion binding"/>
    <property type="evidence" value="ECO:0007669"/>
    <property type="project" value="UniProtKB-KW"/>
</dbReference>
<dbReference type="Gene3D" id="2.120.10.30">
    <property type="entry name" value="TolB, C-terminal domain"/>
    <property type="match status" value="2"/>
</dbReference>
<organism evidence="1 2">
    <name type="scientific">Geoalkalibacter subterraneus</name>
    <dbReference type="NCBI Taxonomy" id="483547"/>
    <lineage>
        <taxon>Bacteria</taxon>
        <taxon>Pseudomonadati</taxon>
        <taxon>Thermodesulfobacteriota</taxon>
        <taxon>Desulfuromonadia</taxon>
        <taxon>Desulfuromonadales</taxon>
        <taxon>Geoalkalibacteraceae</taxon>
        <taxon>Geoalkalibacter</taxon>
    </lineage>
</organism>
<dbReference type="KEGG" id="gsb:GSUB_13415"/>
<proteinExistence type="predicted"/>
<evidence type="ECO:0008006" key="3">
    <source>
        <dbReference type="Google" id="ProtNLM"/>
    </source>
</evidence>
<dbReference type="HOGENOM" id="CLU_932931_0_0_7"/>
<protein>
    <recommendedName>
        <fullName evidence="3">SMP-30/Gluconolactonase/LRE-like region domain-containing protein</fullName>
    </recommendedName>
</protein>
<gene>
    <name evidence="1" type="ORF">GSUB_13415</name>
</gene>
<keyword evidence="2" id="KW-1185">Reference proteome</keyword>
<dbReference type="InterPro" id="IPR050952">
    <property type="entry name" value="TRIM-NHL_E3_ligases"/>
</dbReference>
<dbReference type="SUPFAM" id="SSF63829">
    <property type="entry name" value="Calcium-dependent phosphotriesterase"/>
    <property type="match status" value="1"/>
</dbReference>
<dbReference type="PANTHER" id="PTHR24104:SF25">
    <property type="entry name" value="PROTEIN LIN-41"/>
    <property type="match status" value="1"/>
</dbReference>
<dbReference type="Proteomes" id="UP000035036">
    <property type="component" value="Chromosome"/>
</dbReference>
<dbReference type="InterPro" id="IPR011042">
    <property type="entry name" value="6-blade_b-propeller_TolB-like"/>
</dbReference>
<sequence length="304" mass="33572">MYPVEGEESMKHLKHFLFMITAGLLSLALAGPAIAEGPWKFSQQLPARDAGIVLERPMAVTIDEQTRRYYVVDAGRSQLVSFNQDGTLHAAFNAGGRLDRPIAMARSRNGTLWVVNRGTNELLHINVARQEVNGYSINYPDGTPAFPAGVAVDEKDRLFILDGKRGAVLLMDDNLKISRQFAGENNFQGFNDFVLKPDGLWALEASARKVYHFSMDGTLVKVIQLSGLEFPVALELDAGGQIYVLDRRTGVITAFGRDGAKRFDFLGKGKRHGQVWNGTDLLFDWSGRLCVADEGSGQIEILTR</sequence>